<dbReference type="PANTHER" id="PTHR30250">
    <property type="entry name" value="PST FAMILY PREDICTED COLANIC ACID TRANSPORTER"/>
    <property type="match status" value="1"/>
</dbReference>
<proteinExistence type="predicted"/>
<sequence>MLTRIYTPEEMGVYATFLSMVMICYCVASFRYEYATLIPKSLSAANNITILSISLTMTSGVVLLSLLALFHRPIAEILNIEAIGLLIFFLPASVVFYSMFMILTFSLNRQKKYGFIATGKITASSATAASQIGMGFLQMQQAGLVIGKFAGDFLGMIFLLWKRQKMGSSITAGVTPRRMVAMARRYRDFPVYNTPHALTTSVSNNFPVLLFNTWFSEAIAGFYAMAHRALYSPVQVVGKAAYQVFSQRISEKYGNQEQLIPFIKSTLLLLTAIGILPFLLLFLVSPPLFSWFLGPGWEMTGYFVRILTPFVFLVFLVTPLNFIPLLLGRQKKAFLIDVVYLMFRLLALSAGIYMDGVWIALTLYATVGVVFSTYLILWYYLLAKKAERYV</sequence>
<feature type="transmembrane region" description="Helical" evidence="6">
    <location>
        <begin position="359"/>
        <end position="382"/>
    </location>
</feature>
<feature type="transmembrane region" description="Helical" evidence="6">
    <location>
        <begin position="142"/>
        <end position="161"/>
    </location>
</feature>
<evidence type="ECO:0000256" key="2">
    <source>
        <dbReference type="ARBA" id="ARBA00022475"/>
    </source>
</evidence>
<dbReference type="GO" id="GO:0005886">
    <property type="term" value="C:plasma membrane"/>
    <property type="evidence" value="ECO:0007669"/>
    <property type="project" value="UniProtKB-SubCell"/>
</dbReference>
<dbReference type="Proteomes" id="UP000673975">
    <property type="component" value="Unassembled WGS sequence"/>
</dbReference>
<comment type="caution">
    <text evidence="7">The sequence shown here is derived from an EMBL/GenBank/DDBJ whole genome shotgun (WGS) entry which is preliminary data.</text>
</comment>
<dbReference type="EMBL" id="JAFIDN010000017">
    <property type="protein sequence ID" value="MBP3193924.1"/>
    <property type="molecule type" value="Genomic_DNA"/>
</dbReference>
<dbReference type="InterPro" id="IPR050833">
    <property type="entry name" value="Poly_Biosynth_Transport"/>
</dbReference>
<evidence type="ECO:0000256" key="5">
    <source>
        <dbReference type="ARBA" id="ARBA00023136"/>
    </source>
</evidence>
<keyword evidence="8" id="KW-1185">Reference proteome</keyword>
<organism evidence="7 8">
    <name type="scientific">Natronogracilivirga saccharolytica</name>
    <dbReference type="NCBI Taxonomy" id="2812953"/>
    <lineage>
        <taxon>Bacteria</taxon>
        <taxon>Pseudomonadati</taxon>
        <taxon>Balneolota</taxon>
        <taxon>Balneolia</taxon>
        <taxon>Balneolales</taxon>
        <taxon>Cyclonatronaceae</taxon>
        <taxon>Natronogracilivirga</taxon>
    </lineage>
</organism>
<evidence type="ECO:0000256" key="3">
    <source>
        <dbReference type="ARBA" id="ARBA00022692"/>
    </source>
</evidence>
<evidence type="ECO:0000256" key="4">
    <source>
        <dbReference type="ARBA" id="ARBA00022989"/>
    </source>
</evidence>
<keyword evidence="5 6" id="KW-0472">Membrane</keyword>
<protein>
    <submittedName>
        <fullName evidence="7">Oligosaccharide flippase family protein</fullName>
    </submittedName>
</protein>
<evidence type="ECO:0000313" key="8">
    <source>
        <dbReference type="Proteomes" id="UP000673975"/>
    </source>
</evidence>
<accession>A0A8J7RQ78</accession>
<comment type="subcellular location">
    <subcellularLocation>
        <location evidence="1">Cell membrane</location>
        <topology evidence="1">Multi-pass membrane protein</topology>
    </subcellularLocation>
</comment>
<feature type="transmembrane region" description="Helical" evidence="6">
    <location>
        <begin position="267"/>
        <end position="294"/>
    </location>
</feature>
<name>A0A8J7RQ78_9BACT</name>
<gene>
    <name evidence="7" type="ORF">NATSA_14700</name>
</gene>
<keyword evidence="2" id="KW-1003">Cell membrane</keyword>
<reference evidence="7" key="1">
    <citation type="submission" date="2021-02" db="EMBL/GenBank/DDBJ databases">
        <title>Natronogracilivirga saccharolytica gen. nov. sp. nov. a new anaerobic, haloalkiliphilic carbohydrate-fermenting bacterium from soda lake and proposing of Cyclonatronumiaceae fam. nov. in the phylum Balneolaeota.</title>
        <authorList>
            <person name="Zhilina T.N."/>
            <person name="Sorokin D.Y."/>
            <person name="Zavarzina D.G."/>
            <person name="Toshchakov S.V."/>
            <person name="Kublanov I.V."/>
        </authorList>
    </citation>
    <scope>NUCLEOTIDE SEQUENCE</scope>
    <source>
        <strain evidence="7">Z-1702</strain>
    </source>
</reference>
<feature type="transmembrane region" description="Helical" evidence="6">
    <location>
        <begin position="12"/>
        <end position="30"/>
    </location>
</feature>
<evidence type="ECO:0000313" key="7">
    <source>
        <dbReference type="EMBL" id="MBP3193924.1"/>
    </source>
</evidence>
<keyword evidence="3 6" id="KW-0812">Transmembrane</keyword>
<keyword evidence="4 6" id="KW-1133">Transmembrane helix</keyword>
<evidence type="ECO:0000256" key="1">
    <source>
        <dbReference type="ARBA" id="ARBA00004651"/>
    </source>
</evidence>
<feature type="transmembrane region" description="Helical" evidence="6">
    <location>
        <begin position="306"/>
        <end position="327"/>
    </location>
</feature>
<evidence type="ECO:0000256" key="6">
    <source>
        <dbReference type="SAM" id="Phobius"/>
    </source>
</evidence>
<dbReference type="PANTHER" id="PTHR30250:SF28">
    <property type="entry name" value="POLYSACCHARIDE BIOSYNTHESIS PROTEIN"/>
    <property type="match status" value="1"/>
</dbReference>
<feature type="transmembrane region" description="Helical" evidence="6">
    <location>
        <begin position="50"/>
        <end position="70"/>
    </location>
</feature>
<dbReference type="Pfam" id="PF13440">
    <property type="entry name" value="Polysacc_synt_3"/>
    <property type="match status" value="1"/>
</dbReference>
<feature type="transmembrane region" description="Helical" evidence="6">
    <location>
        <begin position="82"/>
        <end position="105"/>
    </location>
</feature>
<feature type="transmembrane region" description="Helical" evidence="6">
    <location>
        <begin position="334"/>
        <end position="353"/>
    </location>
</feature>
<dbReference type="AlphaFoldDB" id="A0A8J7RQ78"/>